<name>A0A2P8FGS7_9RHOB</name>
<dbReference type="PANTHER" id="PTHR12558:SF13">
    <property type="entry name" value="CELL DIVISION CYCLE PROTEIN 27 HOMOLOG"/>
    <property type="match status" value="1"/>
</dbReference>
<feature type="signal peptide" evidence="4">
    <location>
        <begin position="1"/>
        <end position="24"/>
    </location>
</feature>
<feature type="repeat" description="TPR" evidence="3">
    <location>
        <begin position="397"/>
        <end position="430"/>
    </location>
</feature>
<dbReference type="EMBL" id="PYGJ01000002">
    <property type="protein sequence ID" value="PSL20943.1"/>
    <property type="molecule type" value="Genomic_DNA"/>
</dbReference>
<dbReference type="Gene3D" id="1.25.40.10">
    <property type="entry name" value="Tetratricopeptide repeat domain"/>
    <property type="match status" value="2"/>
</dbReference>
<feature type="chain" id="PRO_5015194377" evidence="4">
    <location>
        <begin position="25"/>
        <end position="569"/>
    </location>
</feature>
<evidence type="ECO:0000313" key="5">
    <source>
        <dbReference type="EMBL" id="PSL20943.1"/>
    </source>
</evidence>
<evidence type="ECO:0000256" key="4">
    <source>
        <dbReference type="SAM" id="SignalP"/>
    </source>
</evidence>
<proteinExistence type="predicted"/>
<protein>
    <submittedName>
        <fullName evidence="5">Tetratricopeptide repeat protein</fullName>
    </submittedName>
</protein>
<organism evidence="5 6">
    <name type="scientific">Shimia abyssi</name>
    <dbReference type="NCBI Taxonomy" id="1662395"/>
    <lineage>
        <taxon>Bacteria</taxon>
        <taxon>Pseudomonadati</taxon>
        <taxon>Pseudomonadota</taxon>
        <taxon>Alphaproteobacteria</taxon>
        <taxon>Rhodobacterales</taxon>
        <taxon>Roseobacteraceae</taxon>
    </lineage>
</organism>
<dbReference type="AlphaFoldDB" id="A0A2P8FGS7"/>
<gene>
    <name evidence="5" type="ORF">CLV88_10262</name>
</gene>
<dbReference type="Proteomes" id="UP000240418">
    <property type="component" value="Unassembled WGS sequence"/>
</dbReference>
<dbReference type="Pfam" id="PF13432">
    <property type="entry name" value="TPR_16"/>
    <property type="match status" value="2"/>
</dbReference>
<keyword evidence="4" id="KW-0732">Signal</keyword>
<evidence type="ECO:0000256" key="2">
    <source>
        <dbReference type="ARBA" id="ARBA00022803"/>
    </source>
</evidence>
<keyword evidence="1" id="KW-0677">Repeat</keyword>
<dbReference type="InterPro" id="IPR013105">
    <property type="entry name" value="TPR_2"/>
</dbReference>
<keyword evidence="2 3" id="KW-0802">TPR repeat</keyword>
<dbReference type="Pfam" id="PF07719">
    <property type="entry name" value="TPR_2"/>
    <property type="match status" value="1"/>
</dbReference>
<keyword evidence="6" id="KW-1185">Reference proteome</keyword>
<comment type="caution">
    <text evidence="5">The sequence shown here is derived from an EMBL/GenBank/DDBJ whole genome shotgun (WGS) entry which is preliminary data.</text>
</comment>
<dbReference type="RefSeq" id="WP_106607159.1">
    <property type="nucleotide sequence ID" value="NZ_PYGJ01000002.1"/>
</dbReference>
<reference evidence="5 6" key="1">
    <citation type="submission" date="2018-03" db="EMBL/GenBank/DDBJ databases">
        <title>Genomic Encyclopedia of Archaeal and Bacterial Type Strains, Phase II (KMG-II): from individual species to whole genera.</title>
        <authorList>
            <person name="Goeker M."/>
        </authorList>
    </citation>
    <scope>NUCLEOTIDE SEQUENCE [LARGE SCALE GENOMIC DNA]</scope>
    <source>
        <strain evidence="5 6">DSM 100673</strain>
    </source>
</reference>
<dbReference type="OrthoDB" id="9766710at2"/>
<dbReference type="InterPro" id="IPR019734">
    <property type="entry name" value="TPR_rpt"/>
</dbReference>
<dbReference type="SUPFAM" id="SSF48452">
    <property type="entry name" value="TPR-like"/>
    <property type="match status" value="3"/>
</dbReference>
<accession>A0A2P8FGS7</accession>
<evidence type="ECO:0000256" key="3">
    <source>
        <dbReference type="PROSITE-ProRule" id="PRU00339"/>
    </source>
</evidence>
<dbReference type="Pfam" id="PF14559">
    <property type="entry name" value="TPR_19"/>
    <property type="match status" value="1"/>
</dbReference>
<evidence type="ECO:0000313" key="6">
    <source>
        <dbReference type="Proteomes" id="UP000240418"/>
    </source>
</evidence>
<dbReference type="PANTHER" id="PTHR12558">
    <property type="entry name" value="CELL DIVISION CYCLE 16,23,27"/>
    <property type="match status" value="1"/>
</dbReference>
<feature type="repeat" description="TPR" evidence="3">
    <location>
        <begin position="466"/>
        <end position="499"/>
    </location>
</feature>
<evidence type="ECO:0000256" key="1">
    <source>
        <dbReference type="ARBA" id="ARBA00022737"/>
    </source>
</evidence>
<dbReference type="InterPro" id="IPR011990">
    <property type="entry name" value="TPR-like_helical_dom_sf"/>
</dbReference>
<sequence>MPFSFIRTATLAALVAAVSVPAMAQGLSGAYLAARQATINSDYSAAARYYSEALTRDPGNPVLLENAVLAYLALGELDRAMPIARKMQADGLSSQLANMVTAADKVRDGAYSELVEQLRGDGKVGPLVDGLMLAWAEIGRGAMSEALAAFDDVSKEQGLAGFAGYHRALALASVGDFEGAYEVFENGGLQGLESTRRAIMAEVEILSQLERNPDAIARLDEAFGSDLDPSLRLMRDQLEAGDILPFSQVTSAADGVAEVFFSLASALQNEANADYTLLYVRVAEFLRPDHIEAVLLSAELLEILGRYELATQVLKRVPADHPSFHAAEMGRAEALRVSGKADAAIEVLEQLSRSHADLPVVHTALGDLLRQERDFAGAVAAYNRALALYDDAEERQWFIYYARAISHERLDDWDMAEADFRAALELRPDQPQVLNYLGYSLVEKQIKLDEALDMIQRAVAARPDSGYIVDSLGWVLFRLGRYEEAVGHLERAAELMPVDPVVNDHLGDVYWAVGRTLEAQFQWRRALSFVDDETSEEAKPDRIRRKLEVGLDTVLSEEGAEPLQVANDG</sequence>
<dbReference type="PROSITE" id="PS50005">
    <property type="entry name" value="TPR"/>
    <property type="match status" value="2"/>
</dbReference>
<dbReference type="SMART" id="SM00028">
    <property type="entry name" value="TPR"/>
    <property type="match status" value="5"/>
</dbReference>